<dbReference type="RefSeq" id="XP_017769440.1">
    <property type="nucleotide sequence ID" value="XM_017913951.1"/>
</dbReference>
<gene>
    <name evidence="2" type="primary">LOC108557445</name>
</gene>
<name>A0ABM1M4E0_NICVS</name>
<evidence type="ECO:0000313" key="1">
    <source>
        <dbReference type="Proteomes" id="UP000695000"/>
    </source>
</evidence>
<sequence length="139" mass="15356">MQCGSVRTPRASAGGLNEVGSLGYFGGRISRRRRRSAGRIVGWSDERKHYIGTTGGVVVLWDSYRTKTSPLLRHHAGPVSLYYSAMLIIYASLAFPLHHVNAGLHCHYPRRPFAASTRLLLLICTPLQYPSSSHSSAFD</sequence>
<dbReference type="GeneID" id="108557445"/>
<protein>
    <submittedName>
        <fullName evidence="2">Uncharacterized protein LOC108557445</fullName>
    </submittedName>
</protein>
<proteinExistence type="predicted"/>
<dbReference type="Proteomes" id="UP000695000">
    <property type="component" value="Unplaced"/>
</dbReference>
<evidence type="ECO:0000313" key="2">
    <source>
        <dbReference type="RefSeq" id="XP_017769440.1"/>
    </source>
</evidence>
<reference evidence="2" key="1">
    <citation type="submission" date="2025-08" db="UniProtKB">
        <authorList>
            <consortium name="RefSeq"/>
        </authorList>
    </citation>
    <scope>IDENTIFICATION</scope>
    <source>
        <tissue evidence="2">Whole Larva</tissue>
    </source>
</reference>
<keyword evidence="1" id="KW-1185">Reference proteome</keyword>
<accession>A0ABM1M4E0</accession>
<organism evidence="1 2">
    <name type="scientific">Nicrophorus vespilloides</name>
    <name type="common">Boreal carrion beetle</name>
    <dbReference type="NCBI Taxonomy" id="110193"/>
    <lineage>
        <taxon>Eukaryota</taxon>
        <taxon>Metazoa</taxon>
        <taxon>Ecdysozoa</taxon>
        <taxon>Arthropoda</taxon>
        <taxon>Hexapoda</taxon>
        <taxon>Insecta</taxon>
        <taxon>Pterygota</taxon>
        <taxon>Neoptera</taxon>
        <taxon>Endopterygota</taxon>
        <taxon>Coleoptera</taxon>
        <taxon>Polyphaga</taxon>
        <taxon>Staphyliniformia</taxon>
        <taxon>Silphidae</taxon>
        <taxon>Nicrophorinae</taxon>
        <taxon>Nicrophorus</taxon>
    </lineage>
</organism>